<name>A0A1Y2JS97_BRAJP</name>
<comment type="caution">
    <text evidence="2">The sequence shown here is derived from an EMBL/GenBank/DDBJ whole genome shotgun (WGS) entry which is preliminary data.</text>
</comment>
<reference evidence="2 3" key="1">
    <citation type="submission" date="2017-03" db="EMBL/GenBank/DDBJ databases">
        <title>Whole genome sequences of fourteen strains of Bradyrhizobium canariense and one strain of Bradyrhizobium japonicum isolated from Lupinus (Papilionoideae: Genisteae) species in Algeria.</title>
        <authorList>
            <person name="Crovadore J."/>
            <person name="Chekireb D."/>
            <person name="Brachmann A."/>
            <person name="Chablais R."/>
            <person name="Cochard B."/>
            <person name="Lefort F."/>
        </authorList>
    </citation>
    <scope>NUCLEOTIDE SEQUENCE [LARGE SCALE GENOMIC DNA]</scope>
    <source>
        <strain evidence="2 3">UBMA197</strain>
    </source>
</reference>
<evidence type="ECO:0000256" key="1">
    <source>
        <dbReference type="SAM" id="MobiDB-lite"/>
    </source>
</evidence>
<gene>
    <name evidence="2" type="ORF">BSZ19_14600</name>
</gene>
<sequence length="60" mass="6223">MKTNNQVSSSADCGENSLRQIKGDFLSMENNEAAGSSAAASGVHGDGGRHLVWSGVNSRE</sequence>
<evidence type="ECO:0000313" key="2">
    <source>
        <dbReference type="EMBL" id="OSJ33666.1"/>
    </source>
</evidence>
<dbReference type="EMBL" id="NAFL01000239">
    <property type="protein sequence ID" value="OSJ33666.1"/>
    <property type="molecule type" value="Genomic_DNA"/>
</dbReference>
<dbReference type="Proteomes" id="UP000193335">
    <property type="component" value="Unassembled WGS sequence"/>
</dbReference>
<dbReference type="AlphaFoldDB" id="A0A1Y2JS97"/>
<evidence type="ECO:0000313" key="3">
    <source>
        <dbReference type="Proteomes" id="UP000193335"/>
    </source>
</evidence>
<proteinExistence type="predicted"/>
<accession>A0A1Y2JS97</accession>
<feature type="compositionally biased region" description="Low complexity" evidence="1">
    <location>
        <begin position="33"/>
        <end position="43"/>
    </location>
</feature>
<feature type="region of interest" description="Disordered" evidence="1">
    <location>
        <begin position="33"/>
        <end position="60"/>
    </location>
</feature>
<protein>
    <submittedName>
        <fullName evidence="2">Uncharacterized protein</fullName>
    </submittedName>
</protein>
<organism evidence="2 3">
    <name type="scientific">Bradyrhizobium japonicum</name>
    <dbReference type="NCBI Taxonomy" id="375"/>
    <lineage>
        <taxon>Bacteria</taxon>
        <taxon>Pseudomonadati</taxon>
        <taxon>Pseudomonadota</taxon>
        <taxon>Alphaproteobacteria</taxon>
        <taxon>Hyphomicrobiales</taxon>
        <taxon>Nitrobacteraceae</taxon>
        <taxon>Bradyrhizobium</taxon>
    </lineage>
</organism>